<dbReference type="AlphaFoldDB" id="A0A443RSL9"/>
<dbReference type="InterPro" id="IPR007110">
    <property type="entry name" value="Ig-like_dom"/>
</dbReference>
<comment type="caution">
    <text evidence="2">The sequence shown here is derived from an EMBL/GenBank/DDBJ whole genome shotgun (WGS) entry which is preliminary data.</text>
</comment>
<protein>
    <recommendedName>
        <fullName evidence="1">Ig-like domain-containing protein</fullName>
    </recommendedName>
</protein>
<feature type="domain" description="Ig-like" evidence="1">
    <location>
        <begin position="45"/>
        <end position="156"/>
    </location>
</feature>
<evidence type="ECO:0000313" key="3">
    <source>
        <dbReference type="Proteomes" id="UP000288716"/>
    </source>
</evidence>
<dbReference type="EMBL" id="NCKV01042333">
    <property type="protein sequence ID" value="RWS18283.1"/>
    <property type="molecule type" value="Genomic_DNA"/>
</dbReference>
<organism evidence="2 3">
    <name type="scientific">Leptotrombidium deliense</name>
    <dbReference type="NCBI Taxonomy" id="299467"/>
    <lineage>
        <taxon>Eukaryota</taxon>
        <taxon>Metazoa</taxon>
        <taxon>Ecdysozoa</taxon>
        <taxon>Arthropoda</taxon>
        <taxon>Chelicerata</taxon>
        <taxon>Arachnida</taxon>
        <taxon>Acari</taxon>
        <taxon>Acariformes</taxon>
        <taxon>Trombidiformes</taxon>
        <taxon>Prostigmata</taxon>
        <taxon>Anystina</taxon>
        <taxon>Parasitengona</taxon>
        <taxon>Trombiculoidea</taxon>
        <taxon>Trombiculidae</taxon>
        <taxon>Leptotrombidium</taxon>
    </lineage>
</organism>
<evidence type="ECO:0000313" key="2">
    <source>
        <dbReference type="EMBL" id="RWS18283.1"/>
    </source>
</evidence>
<sequence>MSRFYDGKVWLREPIIEGNYKITATISFMALSNTAHIYVTVLKAPKLGIVGRGECTVGTEIFYKTCNARNKVAYTFGNNTITFVCVIPRNIEVDVQWLKNGKFLKNGEVALHPHNNALIVTKLIINPNSADDIIYGNYACRLNSDVGSLNSTVKLMKLHVPNAPTNYTYEAYGESVKLKIIVEEQKHLMIKYLSYRFGETEFITVPVNLAMENKQLVVIAFINNLT</sequence>
<feature type="non-terminal residue" evidence="2">
    <location>
        <position position="226"/>
    </location>
</feature>
<keyword evidence="3" id="KW-1185">Reference proteome</keyword>
<dbReference type="VEuPathDB" id="VectorBase:LDEU013757"/>
<reference evidence="2 3" key="1">
    <citation type="journal article" date="2018" name="Gigascience">
        <title>Genomes of trombidid mites reveal novel predicted allergens and laterally-transferred genes associated with secondary metabolism.</title>
        <authorList>
            <person name="Dong X."/>
            <person name="Chaisiri K."/>
            <person name="Xia D."/>
            <person name="Armstrong S.D."/>
            <person name="Fang Y."/>
            <person name="Donnelly M.J."/>
            <person name="Kadowaki T."/>
            <person name="McGarry J.W."/>
            <person name="Darby A.C."/>
            <person name="Makepeace B.L."/>
        </authorList>
    </citation>
    <scope>NUCLEOTIDE SEQUENCE [LARGE SCALE GENOMIC DNA]</scope>
    <source>
        <strain evidence="2">UoL-UT</strain>
    </source>
</reference>
<dbReference type="Gene3D" id="2.60.40.10">
    <property type="entry name" value="Immunoglobulins"/>
    <property type="match status" value="1"/>
</dbReference>
<proteinExistence type="predicted"/>
<dbReference type="InterPro" id="IPR013783">
    <property type="entry name" value="Ig-like_fold"/>
</dbReference>
<dbReference type="Proteomes" id="UP000288716">
    <property type="component" value="Unassembled WGS sequence"/>
</dbReference>
<dbReference type="CDD" id="cd00096">
    <property type="entry name" value="Ig"/>
    <property type="match status" value="1"/>
</dbReference>
<name>A0A443RSL9_9ACAR</name>
<dbReference type="InterPro" id="IPR013270">
    <property type="entry name" value="CD47_Vset"/>
</dbReference>
<dbReference type="InterPro" id="IPR036179">
    <property type="entry name" value="Ig-like_dom_sf"/>
</dbReference>
<dbReference type="Pfam" id="PF08204">
    <property type="entry name" value="V-set_CD47"/>
    <property type="match status" value="1"/>
</dbReference>
<dbReference type="PROSITE" id="PS50835">
    <property type="entry name" value="IG_LIKE"/>
    <property type="match status" value="1"/>
</dbReference>
<evidence type="ECO:0000259" key="1">
    <source>
        <dbReference type="PROSITE" id="PS50835"/>
    </source>
</evidence>
<accession>A0A443RSL9</accession>
<gene>
    <name evidence="2" type="ORF">B4U80_12528</name>
</gene>
<dbReference type="SUPFAM" id="SSF48726">
    <property type="entry name" value="Immunoglobulin"/>
    <property type="match status" value="1"/>
</dbReference>